<evidence type="ECO:0000259" key="8">
    <source>
        <dbReference type="PROSITE" id="PS52035"/>
    </source>
</evidence>
<keyword evidence="4" id="KW-0862">Zinc</keyword>
<dbReference type="EMBL" id="JMCB01000001">
    <property type="protein sequence ID" value="KFE71893.1"/>
    <property type="molecule type" value="Genomic_DNA"/>
</dbReference>
<dbReference type="InterPro" id="IPR057247">
    <property type="entry name" value="CARBOXYPEPT_ZN_2"/>
</dbReference>
<protein>
    <recommendedName>
        <fullName evidence="8">Peptidase M14 domain-containing protein</fullName>
    </recommendedName>
</protein>
<gene>
    <name evidence="9" type="ORF">DB31_0154</name>
</gene>
<dbReference type="PROSITE" id="PS51257">
    <property type="entry name" value="PROKAR_LIPOPROTEIN"/>
    <property type="match status" value="1"/>
</dbReference>
<accession>A0A085WW30</accession>
<dbReference type="CDD" id="cd06226">
    <property type="entry name" value="M14_CPT_like"/>
    <property type="match status" value="1"/>
</dbReference>
<dbReference type="GO" id="GO:0005615">
    <property type="term" value="C:extracellular space"/>
    <property type="evidence" value="ECO:0007669"/>
    <property type="project" value="TreeGrafter"/>
</dbReference>
<dbReference type="SMART" id="SM00631">
    <property type="entry name" value="Zn_pept"/>
    <property type="match status" value="1"/>
</dbReference>
<evidence type="ECO:0000256" key="6">
    <source>
        <dbReference type="SAM" id="MobiDB-lite"/>
    </source>
</evidence>
<feature type="active site" description="Proton donor/acceptor" evidence="5">
    <location>
        <position position="423"/>
    </location>
</feature>
<organism evidence="9 10">
    <name type="scientific">Hyalangium minutum</name>
    <dbReference type="NCBI Taxonomy" id="394096"/>
    <lineage>
        <taxon>Bacteria</taxon>
        <taxon>Pseudomonadati</taxon>
        <taxon>Myxococcota</taxon>
        <taxon>Myxococcia</taxon>
        <taxon>Myxococcales</taxon>
        <taxon>Cystobacterineae</taxon>
        <taxon>Archangiaceae</taxon>
        <taxon>Hyalangium</taxon>
    </lineage>
</organism>
<dbReference type="InterPro" id="IPR000834">
    <property type="entry name" value="Peptidase_M14"/>
</dbReference>
<dbReference type="GO" id="GO:0008270">
    <property type="term" value="F:zinc ion binding"/>
    <property type="evidence" value="ECO:0007669"/>
    <property type="project" value="InterPro"/>
</dbReference>
<dbReference type="PANTHER" id="PTHR11705:SF119">
    <property type="entry name" value="OS02G0119300 PROTEIN"/>
    <property type="match status" value="1"/>
</dbReference>
<feature type="domain" description="Peptidase M14" evidence="8">
    <location>
        <begin position="136"/>
        <end position="448"/>
    </location>
</feature>
<feature type="region of interest" description="Disordered" evidence="6">
    <location>
        <begin position="258"/>
        <end position="283"/>
    </location>
</feature>
<dbReference type="GO" id="GO:0006508">
    <property type="term" value="P:proteolysis"/>
    <property type="evidence" value="ECO:0007669"/>
    <property type="project" value="InterPro"/>
</dbReference>
<comment type="caution">
    <text evidence="9">The sequence shown here is derived from an EMBL/GenBank/DDBJ whole genome shotgun (WGS) entry which is preliminary data.</text>
</comment>
<evidence type="ECO:0000313" key="10">
    <source>
        <dbReference type="Proteomes" id="UP000028725"/>
    </source>
</evidence>
<dbReference type="GO" id="GO:0004181">
    <property type="term" value="F:metallocarboxypeptidase activity"/>
    <property type="evidence" value="ECO:0007669"/>
    <property type="project" value="InterPro"/>
</dbReference>
<dbReference type="Gene3D" id="3.40.630.10">
    <property type="entry name" value="Zn peptidases"/>
    <property type="match status" value="1"/>
</dbReference>
<dbReference type="Proteomes" id="UP000028725">
    <property type="component" value="Unassembled WGS sequence"/>
</dbReference>
<comment type="similarity">
    <text evidence="2 5">Belongs to the peptidase M14 family.</text>
</comment>
<comment type="cofactor">
    <cofactor evidence="1">
        <name>Zn(2+)</name>
        <dbReference type="ChEBI" id="CHEBI:29105"/>
    </cofactor>
</comment>
<dbReference type="RefSeq" id="WP_083967940.1">
    <property type="nucleotide sequence ID" value="NZ_JMCB01000001.1"/>
</dbReference>
<evidence type="ECO:0000256" key="7">
    <source>
        <dbReference type="SAM" id="SignalP"/>
    </source>
</evidence>
<dbReference type="PRINTS" id="PR00765">
    <property type="entry name" value="CRBOXYPTASEA"/>
</dbReference>
<proteinExistence type="inferred from homology"/>
<feature type="chain" id="PRO_5001800179" description="Peptidase M14 domain-containing protein" evidence="7">
    <location>
        <begin position="33"/>
        <end position="701"/>
    </location>
</feature>
<dbReference type="Pfam" id="PF00246">
    <property type="entry name" value="Peptidase_M14"/>
    <property type="match status" value="1"/>
</dbReference>
<evidence type="ECO:0000256" key="5">
    <source>
        <dbReference type="PROSITE-ProRule" id="PRU01379"/>
    </source>
</evidence>
<dbReference type="SUPFAM" id="SSF53187">
    <property type="entry name" value="Zn-dependent exopeptidases"/>
    <property type="match status" value="1"/>
</dbReference>
<evidence type="ECO:0000256" key="2">
    <source>
        <dbReference type="ARBA" id="ARBA00005988"/>
    </source>
</evidence>
<evidence type="ECO:0000313" key="9">
    <source>
        <dbReference type="EMBL" id="KFE71893.1"/>
    </source>
</evidence>
<dbReference type="OrthoDB" id="9811296at2"/>
<dbReference type="AlphaFoldDB" id="A0A085WW30"/>
<name>A0A085WW30_9BACT</name>
<keyword evidence="7" id="KW-0732">Signal</keyword>
<reference evidence="9 10" key="1">
    <citation type="submission" date="2014-04" db="EMBL/GenBank/DDBJ databases">
        <title>Genome assembly of Hyalangium minutum DSM 14724.</title>
        <authorList>
            <person name="Sharma G."/>
            <person name="Subramanian S."/>
        </authorList>
    </citation>
    <scope>NUCLEOTIDE SEQUENCE [LARGE SCALE GENOMIC DNA]</scope>
    <source>
        <strain evidence="9 10">DSM 14724</strain>
    </source>
</reference>
<dbReference type="STRING" id="394096.DB31_0154"/>
<dbReference type="PROSITE" id="PS00133">
    <property type="entry name" value="CARBOXYPEPT_ZN_2"/>
    <property type="match status" value="1"/>
</dbReference>
<evidence type="ECO:0000256" key="1">
    <source>
        <dbReference type="ARBA" id="ARBA00001947"/>
    </source>
</evidence>
<evidence type="ECO:0000256" key="4">
    <source>
        <dbReference type="ARBA" id="ARBA00022833"/>
    </source>
</evidence>
<keyword evidence="3" id="KW-0479">Metal-binding</keyword>
<dbReference type="PANTHER" id="PTHR11705">
    <property type="entry name" value="PROTEASE FAMILY M14 CARBOXYPEPTIDASE A,B"/>
    <property type="match status" value="1"/>
</dbReference>
<sequence length="701" mass="75172">MSPRTSHLASPCARAGLLALALLLGSACSEMDADTDPLARITRTLEASGGAAPRTLVANVYYRDRADLNALATDYDALEKVDRQAGFVVLALTPEDAQALRERGYRVELDEKSTLSANTPRIPDAAHPTGITSFTCYRTIEESYASLAQLAAAQPNIASWVDIGNTWDKITRLGPPGYDLFALVLTNKARPGPKPRFFLMAAIHAREYTTAETATRFGEYLINNYGIDPDVTWMLDYGEVHIVVQSNPDGRKVAEQGYTQRKNRNTTSGSQTCTNPPTNSSQYGIDLNRNSTFGWGGPGASTSPCSLTYRGPSAASEPETLALENYIRSLYPDRRGPGRGDAAPADTEGVMISLHSYSELVLFPWGDSESTVPNLAGLRALGKRMSFYNNYEACQTAVCLYEAAGATDDFTYGELGVASYTIEMGNDFFESCSAFEADVYPRNFPALLYAFKVVRRPYQLAQGPDSRSLTLTPATVDQGLPATLRATADDTRFGSIGGAEQTQPIIAARYSVDAPSWVPNTPVYPLSASDGAFNSTQEQLTATVNTSGLSFGRHTLFVESQDSSGAWGPPSALFFTVHQPLRAVGVTPGASGTQGTRGQLITYTLDITNQGSLSDSFRVAVTSSWPVRTLSSVGPLGVGESSSVQVTILVPPNAPMWSTDTAQVRITSMGDPQKAATASIVTMATSPDLPPTSVTDEDSTW</sequence>
<evidence type="ECO:0000256" key="3">
    <source>
        <dbReference type="ARBA" id="ARBA00022723"/>
    </source>
</evidence>
<dbReference type="PROSITE" id="PS52035">
    <property type="entry name" value="PEPTIDASE_M14"/>
    <property type="match status" value="1"/>
</dbReference>
<keyword evidence="10" id="KW-1185">Reference proteome</keyword>
<feature type="signal peptide" evidence="7">
    <location>
        <begin position="1"/>
        <end position="32"/>
    </location>
</feature>